<dbReference type="EMBL" id="LBSA01000019">
    <property type="protein sequence ID" value="KKQ08824.1"/>
    <property type="molecule type" value="Genomic_DNA"/>
</dbReference>
<organism evidence="2 3">
    <name type="scientific">Candidatus Daviesbacteria bacterium GW2011_GWB1_36_5</name>
    <dbReference type="NCBI Taxonomy" id="1618426"/>
    <lineage>
        <taxon>Bacteria</taxon>
        <taxon>Candidatus Daviesiibacteriota</taxon>
    </lineage>
</organism>
<dbReference type="PANTHER" id="PTHR37422:SF23">
    <property type="entry name" value="TEICHURONIC ACID BIOSYNTHESIS PROTEIN TUAE"/>
    <property type="match status" value="1"/>
</dbReference>
<comment type="caution">
    <text evidence="2">The sequence shown here is derived from an EMBL/GenBank/DDBJ whole genome shotgun (WGS) entry which is preliminary data.</text>
</comment>
<feature type="transmembrane region" description="Helical" evidence="1">
    <location>
        <begin position="135"/>
        <end position="153"/>
    </location>
</feature>
<dbReference type="PANTHER" id="PTHR37422">
    <property type="entry name" value="TEICHURONIC ACID BIOSYNTHESIS PROTEIN TUAE"/>
    <property type="match status" value="1"/>
</dbReference>
<protein>
    <submittedName>
        <fullName evidence="2">Lipid A core O-antigen ligase related enzyme</fullName>
    </submittedName>
</protein>
<dbReference type="Proteomes" id="UP000034492">
    <property type="component" value="Unassembled WGS sequence"/>
</dbReference>
<dbReference type="AlphaFoldDB" id="A0A0G0H9R3"/>
<feature type="transmembrane region" description="Helical" evidence="1">
    <location>
        <begin position="219"/>
        <end position="248"/>
    </location>
</feature>
<feature type="transmembrane region" description="Helical" evidence="1">
    <location>
        <begin position="12"/>
        <end position="28"/>
    </location>
</feature>
<keyword evidence="2" id="KW-0436">Ligase</keyword>
<dbReference type="InterPro" id="IPR051533">
    <property type="entry name" value="WaaL-like"/>
</dbReference>
<feature type="transmembrane region" description="Helical" evidence="1">
    <location>
        <begin position="103"/>
        <end position="123"/>
    </location>
</feature>
<keyword evidence="1" id="KW-0472">Membrane</keyword>
<evidence type="ECO:0000313" key="3">
    <source>
        <dbReference type="Proteomes" id="UP000034492"/>
    </source>
</evidence>
<evidence type="ECO:0000313" key="2">
    <source>
        <dbReference type="EMBL" id="KKQ08824.1"/>
    </source>
</evidence>
<keyword evidence="1" id="KW-1133">Transmembrane helix</keyword>
<feature type="transmembrane region" description="Helical" evidence="1">
    <location>
        <begin position="429"/>
        <end position="448"/>
    </location>
</feature>
<feature type="transmembrane region" description="Helical" evidence="1">
    <location>
        <begin position="73"/>
        <end position="97"/>
    </location>
</feature>
<feature type="transmembrane region" description="Helical" evidence="1">
    <location>
        <begin position="40"/>
        <end position="61"/>
    </location>
</feature>
<proteinExistence type="predicted"/>
<gene>
    <name evidence="2" type="ORF">US19_C0019G0009</name>
</gene>
<sequence length="477" mass="54051">MEKFLSVFKEKYYFYLVLILVVFIPIYPKLPLIGVGGTYVSIRAEDFFIFLTGLLWFVFYYKDLRKYLKQPIYQAFILFWSIGLLSLISAFTITYFIQPHLGILHWLRRIEYMSLFIIAATTIKSVDQIKLILKVFLAATVFIILYGFGQQWLNFPVISTTNREFSKGLILFLTPEARVNSTFAGHYDLAAYLTVVLVILSSLFFFYKSLRSKLIVGSIGLLSFVLLGMTAARASFAAVLAGIALSFWLNQKKMLIIVLFVLALSTVAVIPDLRHRLVATITVNLLGGGGPKYTLPEGVSVDPSKRLTEEERVKVLEQVVSTGGYSTENIATVASDIAPGEPINSTELGVYRSYGIRLDVEWPRALRAFYKNPFLGTGYSSLSIATDNDILRSLGEVGLLGTLALFLIFWILFKNFWKFLRKSQGFERFYIVGIICSVFGLLLTSLFIDLFEASKIATLMWFFLGVTWAMVRNYRDD</sequence>
<reference evidence="2 3" key="1">
    <citation type="journal article" date="2015" name="Nature">
        <title>rRNA introns, odd ribosomes, and small enigmatic genomes across a large radiation of phyla.</title>
        <authorList>
            <person name="Brown C.T."/>
            <person name="Hug L.A."/>
            <person name="Thomas B.C."/>
            <person name="Sharon I."/>
            <person name="Castelle C.J."/>
            <person name="Singh A."/>
            <person name="Wilkins M.J."/>
            <person name="Williams K.H."/>
            <person name="Banfield J.F."/>
        </authorList>
    </citation>
    <scope>NUCLEOTIDE SEQUENCE [LARGE SCALE GENOMIC DNA]</scope>
</reference>
<evidence type="ECO:0000256" key="1">
    <source>
        <dbReference type="SAM" id="Phobius"/>
    </source>
</evidence>
<dbReference type="GO" id="GO:0016874">
    <property type="term" value="F:ligase activity"/>
    <property type="evidence" value="ECO:0007669"/>
    <property type="project" value="UniProtKB-KW"/>
</dbReference>
<accession>A0A0G0H9R3</accession>
<name>A0A0G0H9R3_9BACT</name>
<feature type="transmembrane region" description="Helical" evidence="1">
    <location>
        <begin position="254"/>
        <end position="270"/>
    </location>
</feature>
<feature type="transmembrane region" description="Helical" evidence="1">
    <location>
        <begin position="397"/>
        <end position="417"/>
    </location>
</feature>
<feature type="transmembrane region" description="Helical" evidence="1">
    <location>
        <begin position="189"/>
        <end position="207"/>
    </location>
</feature>
<keyword evidence="1" id="KW-0812">Transmembrane</keyword>